<accession>A0A560J6C7</accession>
<sequence>MFEITGDAIALLNDTDLRALIGRLCEAELRRQGNPVSHVTWGGNQTAKDGGLDVHVALPPGTNVGGFIPRPETGFQVKKPDMPHGEILDEMKADGVVRPVIVDLAKASGAYIIVSSTGSTAFSALKNRKKAMADAVEGVEDASKLALDFYDRNRVVAP</sequence>
<protein>
    <recommendedName>
        <fullName evidence="3">Restriction endonuclease</fullName>
    </recommendedName>
</protein>
<dbReference type="Proteomes" id="UP000315914">
    <property type="component" value="Unassembled WGS sequence"/>
</dbReference>
<organism evidence="1 2">
    <name type="scientific">Bradyrhizobium sacchari</name>
    <dbReference type="NCBI Taxonomy" id="1399419"/>
    <lineage>
        <taxon>Bacteria</taxon>
        <taxon>Pseudomonadati</taxon>
        <taxon>Pseudomonadota</taxon>
        <taxon>Alphaproteobacteria</taxon>
        <taxon>Hyphomicrobiales</taxon>
        <taxon>Nitrobacteraceae</taxon>
        <taxon>Bradyrhizobium</taxon>
    </lineage>
</organism>
<evidence type="ECO:0000313" key="2">
    <source>
        <dbReference type="Proteomes" id="UP000315914"/>
    </source>
</evidence>
<evidence type="ECO:0000313" key="1">
    <source>
        <dbReference type="EMBL" id="TWB66009.1"/>
    </source>
</evidence>
<proteinExistence type="predicted"/>
<name>A0A560J6C7_9BRAD</name>
<dbReference type="RefSeq" id="WP_080138320.1">
    <property type="nucleotide sequence ID" value="NZ_LWIG01000029.1"/>
</dbReference>
<keyword evidence="2" id="KW-1185">Reference proteome</keyword>
<dbReference type="AlphaFoldDB" id="A0A560J6C7"/>
<dbReference type="OrthoDB" id="556502at2"/>
<dbReference type="STRING" id="1399419.A5906_05040"/>
<dbReference type="EMBL" id="VITW01000019">
    <property type="protein sequence ID" value="TWB66009.1"/>
    <property type="molecule type" value="Genomic_DNA"/>
</dbReference>
<gene>
    <name evidence="1" type="ORF">FBZ95_1195</name>
</gene>
<comment type="caution">
    <text evidence="1">The sequence shown here is derived from an EMBL/GenBank/DDBJ whole genome shotgun (WGS) entry which is preliminary data.</text>
</comment>
<reference evidence="1 2" key="1">
    <citation type="submission" date="2019-06" db="EMBL/GenBank/DDBJ databases">
        <title>Genomic Encyclopedia of Type Strains, Phase IV (KMG-V): Genome sequencing to study the core and pangenomes of soil and plant-associated prokaryotes.</title>
        <authorList>
            <person name="Whitman W."/>
        </authorList>
    </citation>
    <scope>NUCLEOTIDE SEQUENCE [LARGE SCALE GENOMIC DNA]</scope>
    <source>
        <strain evidence="1 2">BR 10556</strain>
    </source>
</reference>
<evidence type="ECO:0008006" key="3">
    <source>
        <dbReference type="Google" id="ProtNLM"/>
    </source>
</evidence>